<feature type="region of interest" description="Disordered" evidence="1">
    <location>
        <begin position="23"/>
        <end position="43"/>
    </location>
</feature>
<dbReference type="SUPFAM" id="SSF48452">
    <property type="entry name" value="TPR-like"/>
    <property type="match status" value="1"/>
</dbReference>
<comment type="caution">
    <text evidence="2">The sequence shown here is derived from an EMBL/GenBank/DDBJ whole genome shotgun (WGS) entry which is preliminary data.</text>
</comment>
<sequence length="141" mass="15482">MGHIQIQIQRCRDPPIDLLGSKRRQLAATQRSSDGKHMPFGESHFSIMRGGGVGTEPVTAFKSGAFKPSNTFRNRGNASDLMRKSEPEEVKRVANEMSKKGHCLEGLSLYDKAIALSHAKAAYRNNRAAVLTALGRGSERM</sequence>
<dbReference type="Gene3D" id="1.25.40.10">
    <property type="entry name" value="Tetratricopeptide repeat domain"/>
    <property type="match status" value="1"/>
</dbReference>
<protein>
    <recommendedName>
        <fullName evidence="4">DUF1771 domain-containing protein</fullName>
    </recommendedName>
</protein>
<reference evidence="2 3" key="1">
    <citation type="journal article" date="2024" name="G3 (Bethesda)">
        <title>Genome assembly of Hibiscus sabdariffa L. provides insights into metabolisms of medicinal natural products.</title>
        <authorList>
            <person name="Kim T."/>
        </authorList>
    </citation>
    <scope>NUCLEOTIDE SEQUENCE [LARGE SCALE GENOMIC DNA]</scope>
    <source>
        <strain evidence="2">TK-2024</strain>
        <tissue evidence="2">Old leaves</tissue>
    </source>
</reference>
<dbReference type="InterPro" id="IPR044534">
    <property type="entry name" value="TTL1-4"/>
</dbReference>
<feature type="compositionally biased region" description="Polar residues" evidence="1">
    <location>
        <begin position="68"/>
        <end position="77"/>
    </location>
</feature>
<evidence type="ECO:0000313" key="3">
    <source>
        <dbReference type="Proteomes" id="UP001396334"/>
    </source>
</evidence>
<dbReference type="EMBL" id="JBBPBN010000059">
    <property type="protein sequence ID" value="KAK8988056.1"/>
    <property type="molecule type" value="Genomic_DNA"/>
</dbReference>
<evidence type="ECO:0008006" key="4">
    <source>
        <dbReference type="Google" id="ProtNLM"/>
    </source>
</evidence>
<dbReference type="Proteomes" id="UP001396334">
    <property type="component" value="Unassembled WGS sequence"/>
</dbReference>
<evidence type="ECO:0000313" key="2">
    <source>
        <dbReference type="EMBL" id="KAK8988056.1"/>
    </source>
</evidence>
<name>A0ABR2PHZ4_9ROSI</name>
<dbReference type="PANTHER" id="PTHR46050">
    <property type="entry name" value="TPR REPEAT-CONTAINING THIOREDOXIN"/>
    <property type="match status" value="1"/>
</dbReference>
<gene>
    <name evidence="2" type="ORF">V6N11_065655</name>
</gene>
<keyword evidence="3" id="KW-1185">Reference proteome</keyword>
<dbReference type="InterPro" id="IPR011990">
    <property type="entry name" value="TPR-like_helical_dom_sf"/>
</dbReference>
<organism evidence="2 3">
    <name type="scientific">Hibiscus sabdariffa</name>
    <name type="common">roselle</name>
    <dbReference type="NCBI Taxonomy" id="183260"/>
    <lineage>
        <taxon>Eukaryota</taxon>
        <taxon>Viridiplantae</taxon>
        <taxon>Streptophyta</taxon>
        <taxon>Embryophyta</taxon>
        <taxon>Tracheophyta</taxon>
        <taxon>Spermatophyta</taxon>
        <taxon>Magnoliopsida</taxon>
        <taxon>eudicotyledons</taxon>
        <taxon>Gunneridae</taxon>
        <taxon>Pentapetalae</taxon>
        <taxon>rosids</taxon>
        <taxon>malvids</taxon>
        <taxon>Malvales</taxon>
        <taxon>Malvaceae</taxon>
        <taxon>Malvoideae</taxon>
        <taxon>Hibiscus</taxon>
    </lineage>
</organism>
<feature type="region of interest" description="Disordered" evidence="1">
    <location>
        <begin position="64"/>
        <end position="87"/>
    </location>
</feature>
<evidence type="ECO:0000256" key="1">
    <source>
        <dbReference type="SAM" id="MobiDB-lite"/>
    </source>
</evidence>
<proteinExistence type="predicted"/>
<dbReference type="PANTHER" id="PTHR46050:SF3">
    <property type="entry name" value="TPR REPEAT-CONTAINING THIOREDOXIN TTL1"/>
    <property type="match status" value="1"/>
</dbReference>
<accession>A0ABR2PHZ4</accession>